<name>A0A565BVT8_9BRAS</name>
<organism evidence="3 4">
    <name type="scientific">Arabis nemorensis</name>
    <dbReference type="NCBI Taxonomy" id="586526"/>
    <lineage>
        <taxon>Eukaryota</taxon>
        <taxon>Viridiplantae</taxon>
        <taxon>Streptophyta</taxon>
        <taxon>Embryophyta</taxon>
        <taxon>Tracheophyta</taxon>
        <taxon>Spermatophyta</taxon>
        <taxon>Magnoliopsida</taxon>
        <taxon>eudicotyledons</taxon>
        <taxon>Gunneridae</taxon>
        <taxon>Pentapetalae</taxon>
        <taxon>rosids</taxon>
        <taxon>malvids</taxon>
        <taxon>Brassicales</taxon>
        <taxon>Brassicaceae</taxon>
        <taxon>Arabideae</taxon>
        <taxon>Arabis</taxon>
    </lineage>
</organism>
<evidence type="ECO:0000313" key="4">
    <source>
        <dbReference type="Proteomes" id="UP000489600"/>
    </source>
</evidence>
<accession>A0A565BVT8</accession>
<comment type="caution">
    <text evidence="3">The sequence shown here is derived from an EMBL/GenBank/DDBJ whole genome shotgun (WGS) entry which is preliminary data.</text>
</comment>
<protein>
    <recommendedName>
        <fullName evidence="2">GIR1-like zinc ribbon domain-containing protein</fullName>
    </recommendedName>
</protein>
<reference evidence="3" key="1">
    <citation type="submission" date="2019-07" db="EMBL/GenBank/DDBJ databases">
        <authorList>
            <person name="Dittberner H."/>
        </authorList>
    </citation>
    <scope>NUCLEOTIDE SEQUENCE [LARGE SCALE GENOMIC DNA]</scope>
</reference>
<dbReference type="Pfam" id="PF24747">
    <property type="entry name" value="Zn-ribbon_GIR1"/>
    <property type="match status" value="1"/>
</dbReference>
<dbReference type="InterPro" id="IPR056440">
    <property type="entry name" value="Zn-ribbon_GIR1"/>
</dbReference>
<dbReference type="PANTHER" id="PTHR33177">
    <property type="entry name" value="PUTATIVE-RELATED"/>
    <property type="match status" value="1"/>
</dbReference>
<dbReference type="EMBL" id="CABITT030000005">
    <property type="protein sequence ID" value="VVB05483.1"/>
    <property type="molecule type" value="Genomic_DNA"/>
</dbReference>
<dbReference type="OrthoDB" id="779180at2759"/>
<evidence type="ECO:0000313" key="3">
    <source>
        <dbReference type="EMBL" id="VVB05483.1"/>
    </source>
</evidence>
<feature type="region of interest" description="Disordered" evidence="1">
    <location>
        <begin position="1"/>
        <end position="42"/>
    </location>
</feature>
<dbReference type="InterPro" id="IPR055281">
    <property type="entry name" value="GIR1-2/SIED1"/>
</dbReference>
<dbReference type="Proteomes" id="UP000489600">
    <property type="component" value="Unassembled WGS sequence"/>
</dbReference>
<dbReference type="AlphaFoldDB" id="A0A565BVT8"/>
<evidence type="ECO:0000256" key="1">
    <source>
        <dbReference type="SAM" id="MobiDB-lite"/>
    </source>
</evidence>
<sequence>MRNKNGKRVRVEPPAKTVESVVAKRRSSPSSSTSSLSSCLSTTEEMKEEVASSWVEDDESSVLIVAGCRRCYMYVLVMRDRQRCPKCKCTDLLQIN</sequence>
<keyword evidence="4" id="KW-1185">Reference proteome</keyword>
<dbReference type="PANTHER" id="PTHR33177:SF23">
    <property type="entry name" value="GENOME ASSEMBLY, CHROMOSOME: A04"/>
    <property type="match status" value="1"/>
</dbReference>
<feature type="compositionally biased region" description="Low complexity" evidence="1">
    <location>
        <begin position="28"/>
        <end position="42"/>
    </location>
</feature>
<gene>
    <name evidence="3" type="ORF">ANE_LOCUS15927</name>
</gene>
<proteinExistence type="predicted"/>
<feature type="domain" description="GIR1-like zinc ribbon" evidence="2">
    <location>
        <begin position="63"/>
        <end position="93"/>
    </location>
</feature>
<evidence type="ECO:0000259" key="2">
    <source>
        <dbReference type="Pfam" id="PF24747"/>
    </source>
</evidence>